<gene>
    <name evidence="1" type="ORF">JL193_04825</name>
</gene>
<sequence length="205" mass="23298">MKKIILFGLILIVSININSQENNLFEENPKIKAGVGLFIPQGELTKYFGTSPYFEISSDFPFFKKDIFGIGLQFAVPTQKKEFTYRRTIDTLKAKSTFMANIVFYLKKNILEKSKTVINFRFGIGASGIQTNARNPFYTGKEDEDKYEMISSILMNPSLEFVKKLKNKTELTIALGAQYSPYKIEGAVKEDIGSFAITPKMLFTF</sequence>
<reference evidence="1 2" key="1">
    <citation type="submission" date="2021-03" db="EMBL/GenBank/DDBJ databases">
        <title>Complete genome of Polaribacter_sp.G4M1.</title>
        <authorList>
            <person name="Jeong S.W."/>
            <person name="Bae J.W."/>
        </authorList>
    </citation>
    <scope>NUCLEOTIDE SEQUENCE [LARGE SCALE GENOMIC DNA]</scope>
    <source>
        <strain evidence="1 2">G4M1</strain>
    </source>
</reference>
<dbReference type="RefSeq" id="WP_207972733.1">
    <property type="nucleotide sequence ID" value="NZ_CP071795.1"/>
</dbReference>
<organism evidence="1 2">
    <name type="scientific">Polaribacter batillariae</name>
    <dbReference type="NCBI Taxonomy" id="2808900"/>
    <lineage>
        <taxon>Bacteria</taxon>
        <taxon>Pseudomonadati</taxon>
        <taxon>Bacteroidota</taxon>
        <taxon>Flavobacteriia</taxon>
        <taxon>Flavobacteriales</taxon>
        <taxon>Flavobacteriaceae</taxon>
    </lineage>
</organism>
<keyword evidence="2" id="KW-1185">Reference proteome</keyword>
<evidence type="ECO:0000313" key="2">
    <source>
        <dbReference type="Proteomes" id="UP000663935"/>
    </source>
</evidence>
<accession>A0ABX7SWH3</accession>
<protein>
    <recommendedName>
        <fullName evidence="3">Outer membrane protein beta-barrel domain-containing protein</fullName>
    </recommendedName>
</protein>
<name>A0ABX7SWH3_9FLAO</name>
<evidence type="ECO:0008006" key="3">
    <source>
        <dbReference type="Google" id="ProtNLM"/>
    </source>
</evidence>
<evidence type="ECO:0000313" key="1">
    <source>
        <dbReference type="EMBL" id="QTD38605.1"/>
    </source>
</evidence>
<proteinExistence type="predicted"/>
<dbReference type="Proteomes" id="UP000663935">
    <property type="component" value="Chromosome"/>
</dbReference>
<dbReference type="EMBL" id="CP071795">
    <property type="protein sequence ID" value="QTD38605.1"/>
    <property type="molecule type" value="Genomic_DNA"/>
</dbReference>